<dbReference type="AlphaFoldDB" id="A0A0F9AFX7"/>
<dbReference type="Gene3D" id="3.40.50.2000">
    <property type="entry name" value="Glycogen Phosphorylase B"/>
    <property type="match status" value="1"/>
</dbReference>
<accession>A0A0F9AFX7</accession>
<dbReference type="SUPFAM" id="SSF53756">
    <property type="entry name" value="UDP-Glycosyltransferase/glycogen phosphorylase"/>
    <property type="match status" value="1"/>
</dbReference>
<proteinExistence type="predicted"/>
<feature type="domain" description="Glycosyl transferase family 1" evidence="1">
    <location>
        <begin position="93"/>
        <end position="153"/>
    </location>
</feature>
<evidence type="ECO:0000259" key="1">
    <source>
        <dbReference type="Pfam" id="PF00534"/>
    </source>
</evidence>
<dbReference type="GO" id="GO:0016757">
    <property type="term" value="F:glycosyltransferase activity"/>
    <property type="evidence" value="ECO:0007669"/>
    <property type="project" value="InterPro"/>
</dbReference>
<sequence>MNPLEELDVTNKLLEERNRLLNAIPECPEHGAQCVPHGIEYLDWEHDEEHRGYVLWNKNRHMDVCSPKAVRELALLRPNILFVSTFAPKDSPQNLKTIGLQPHDKMKTVIQRSMVYLSTTKETFGIGTLEAMAAGIPVLGFAYGGNLDLVEHG</sequence>
<comment type="caution">
    <text evidence="2">The sequence shown here is derived from an EMBL/GenBank/DDBJ whole genome shotgun (WGS) entry which is preliminary data.</text>
</comment>
<name>A0A0F9AFX7_9ZZZZ</name>
<reference evidence="2" key="1">
    <citation type="journal article" date="2015" name="Nature">
        <title>Complex archaea that bridge the gap between prokaryotes and eukaryotes.</title>
        <authorList>
            <person name="Spang A."/>
            <person name="Saw J.H."/>
            <person name="Jorgensen S.L."/>
            <person name="Zaremba-Niedzwiedzka K."/>
            <person name="Martijn J."/>
            <person name="Lind A.E."/>
            <person name="van Eijk R."/>
            <person name="Schleper C."/>
            <person name="Guy L."/>
            <person name="Ettema T.J."/>
        </authorList>
    </citation>
    <scope>NUCLEOTIDE SEQUENCE</scope>
</reference>
<gene>
    <name evidence="2" type="ORF">LCGC14_2854040</name>
</gene>
<protein>
    <recommendedName>
        <fullName evidence="1">Glycosyl transferase family 1 domain-containing protein</fullName>
    </recommendedName>
</protein>
<dbReference type="Pfam" id="PF00534">
    <property type="entry name" value="Glycos_transf_1"/>
    <property type="match status" value="1"/>
</dbReference>
<evidence type="ECO:0000313" key="2">
    <source>
        <dbReference type="EMBL" id="KKK77394.1"/>
    </source>
</evidence>
<feature type="non-terminal residue" evidence="2">
    <location>
        <position position="153"/>
    </location>
</feature>
<organism evidence="2">
    <name type="scientific">marine sediment metagenome</name>
    <dbReference type="NCBI Taxonomy" id="412755"/>
    <lineage>
        <taxon>unclassified sequences</taxon>
        <taxon>metagenomes</taxon>
        <taxon>ecological metagenomes</taxon>
    </lineage>
</organism>
<dbReference type="InterPro" id="IPR001296">
    <property type="entry name" value="Glyco_trans_1"/>
</dbReference>
<dbReference type="EMBL" id="LAZR01054976">
    <property type="protein sequence ID" value="KKK77394.1"/>
    <property type="molecule type" value="Genomic_DNA"/>
</dbReference>